<dbReference type="PROSITE" id="PS50893">
    <property type="entry name" value="ABC_TRANSPORTER_2"/>
    <property type="match status" value="1"/>
</dbReference>
<dbReference type="InterPro" id="IPR003593">
    <property type="entry name" value="AAA+_ATPase"/>
</dbReference>
<dbReference type="InterPro" id="IPR003439">
    <property type="entry name" value="ABC_transporter-like_ATP-bd"/>
</dbReference>
<name>A0ABR7FPD0_9FIRM</name>
<proteinExistence type="predicted"/>
<dbReference type="PANTHER" id="PTHR42939:SF3">
    <property type="entry name" value="ABC TRANSPORTER ATP-BINDING COMPONENT"/>
    <property type="match status" value="1"/>
</dbReference>
<dbReference type="SUPFAM" id="SSF52540">
    <property type="entry name" value="P-loop containing nucleoside triphosphate hydrolases"/>
    <property type="match status" value="1"/>
</dbReference>
<reference evidence="5 6" key="1">
    <citation type="submission" date="2020-08" db="EMBL/GenBank/DDBJ databases">
        <title>Genome public.</title>
        <authorList>
            <person name="Liu C."/>
            <person name="Sun Q."/>
        </authorList>
    </citation>
    <scope>NUCLEOTIDE SEQUENCE [LARGE SCALE GENOMIC DNA]</scope>
    <source>
        <strain evidence="5 6">NSJ-7</strain>
    </source>
</reference>
<dbReference type="GO" id="GO:0005524">
    <property type="term" value="F:ATP binding"/>
    <property type="evidence" value="ECO:0007669"/>
    <property type="project" value="UniProtKB-KW"/>
</dbReference>
<evidence type="ECO:0000259" key="4">
    <source>
        <dbReference type="PROSITE" id="PS50893"/>
    </source>
</evidence>
<evidence type="ECO:0000256" key="1">
    <source>
        <dbReference type="ARBA" id="ARBA00022448"/>
    </source>
</evidence>
<dbReference type="InterPro" id="IPR017871">
    <property type="entry name" value="ABC_transporter-like_CS"/>
</dbReference>
<dbReference type="InterPro" id="IPR027417">
    <property type="entry name" value="P-loop_NTPase"/>
</dbReference>
<keyword evidence="2" id="KW-0547">Nucleotide-binding</keyword>
<sequence length="287" mass="33046">MENNIEIRQMTKTYPAFRLDRVDLSVPKGSIVGLIGENGAGKTTLIKGMLGLVHPEEGEVLIFGKDAKTSMKEIKTNIGVVLDGSFFMELLKVQAIDTVMKGIYDKWDTALFYDYLQRFGIDPSKKIKELSKGMQKKLEILTALSHHPKLLILDEPTSGLDPVVRNEILDIFQDFILDEECSILLSTHITSDLEHIADYLAFIDNGQMIFFETRDKVLDSYGILKCDQKKFERLEPSDVIRYRRNRYNYEVLVNDRHSIRRTYRDAVIEKITIEDLMLLYIKGEKLC</sequence>
<organism evidence="5 6">
    <name type="scientific">Anaerostipes hominis</name>
    <name type="common">ex Liu et al. 2021</name>
    <dbReference type="NCBI Taxonomy" id="2763018"/>
    <lineage>
        <taxon>Bacteria</taxon>
        <taxon>Bacillati</taxon>
        <taxon>Bacillota</taxon>
        <taxon>Clostridia</taxon>
        <taxon>Lachnospirales</taxon>
        <taxon>Lachnospiraceae</taxon>
        <taxon>Anaerostipes</taxon>
    </lineage>
</organism>
<feature type="domain" description="ABC transporter" evidence="4">
    <location>
        <begin position="2"/>
        <end position="230"/>
    </location>
</feature>
<dbReference type="Pfam" id="PF00005">
    <property type="entry name" value="ABC_tran"/>
    <property type="match status" value="1"/>
</dbReference>
<dbReference type="InterPro" id="IPR051782">
    <property type="entry name" value="ABC_Transporter_VariousFunc"/>
</dbReference>
<accession>A0ABR7FPD0</accession>
<gene>
    <name evidence="5" type="ORF">H8S22_05130</name>
</gene>
<keyword evidence="3 5" id="KW-0067">ATP-binding</keyword>
<dbReference type="EMBL" id="JACOOS010000004">
    <property type="protein sequence ID" value="MBC5677014.1"/>
    <property type="molecule type" value="Genomic_DNA"/>
</dbReference>
<dbReference type="SMART" id="SM00382">
    <property type="entry name" value="AAA"/>
    <property type="match status" value="1"/>
</dbReference>
<dbReference type="PROSITE" id="PS00211">
    <property type="entry name" value="ABC_TRANSPORTER_1"/>
    <property type="match status" value="1"/>
</dbReference>
<evidence type="ECO:0000313" key="5">
    <source>
        <dbReference type="EMBL" id="MBC5677014.1"/>
    </source>
</evidence>
<dbReference type="PANTHER" id="PTHR42939">
    <property type="entry name" value="ABC TRANSPORTER ATP-BINDING PROTEIN ALBC-RELATED"/>
    <property type="match status" value="1"/>
</dbReference>
<keyword evidence="6" id="KW-1185">Reference proteome</keyword>
<dbReference type="Proteomes" id="UP000635828">
    <property type="component" value="Unassembled WGS sequence"/>
</dbReference>
<dbReference type="RefSeq" id="WP_024727025.1">
    <property type="nucleotide sequence ID" value="NZ_JACOOS010000004.1"/>
</dbReference>
<dbReference type="Gene3D" id="3.40.50.300">
    <property type="entry name" value="P-loop containing nucleotide triphosphate hydrolases"/>
    <property type="match status" value="1"/>
</dbReference>
<evidence type="ECO:0000256" key="2">
    <source>
        <dbReference type="ARBA" id="ARBA00022741"/>
    </source>
</evidence>
<comment type="caution">
    <text evidence="5">The sequence shown here is derived from an EMBL/GenBank/DDBJ whole genome shotgun (WGS) entry which is preliminary data.</text>
</comment>
<keyword evidence="1" id="KW-0813">Transport</keyword>
<protein>
    <submittedName>
        <fullName evidence="5">ABC transporter ATP-binding protein</fullName>
    </submittedName>
</protein>
<evidence type="ECO:0000313" key="6">
    <source>
        <dbReference type="Proteomes" id="UP000635828"/>
    </source>
</evidence>
<evidence type="ECO:0000256" key="3">
    <source>
        <dbReference type="ARBA" id="ARBA00022840"/>
    </source>
</evidence>
<dbReference type="CDD" id="cd03230">
    <property type="entry name" value="ABC_DR_subfamily_A"/>
    <property type="match status" value="1"/>
</dbReference>